<gene>
    <name evidence="8" type="ORF">KP79_PYT15709</name>
</gene>
<keyword evidence="5" id="KW-0879">Wnt signaling pathway</keyword>
<feature type="region of interest" description="Disordered" evidence="7">
    <location>
        <begin position="49"/>
        <end position="73"/>
    </location>
</feature>
<feature type="compositionally biased region" description="Polar residues" evidence="7">
    <location>
        <begin position="49"/>
        <end position="64"/>
    </location>
</feature>
<dbReference type="GO" id="GO:0005635">
    <property type="term" value="C:nuclear envelope"/>
    <property type="evidence" value="ECO:0007669"/>
    <property type="project" value="UniProtKB-SubCell"/>
</dbReference>
<evidence type="ECO:0000256" key="3">
    <source>
        <dbReference type="ARBA" id="ARBA00013465"/>
    </source>
</evidence>
<evidence type="ECO:0000256" key="7">
    <source>
        <dbReference type="SAM" id="MobiDB-lite"/>
    </source>
</evidence>
<name>A0A210QTS9_MIZYE</name>
<comment type="subcellular location">
    <subcellularLocation>
        <location evidence="1">Nucleus envelope</location>
    </subcellularLocation>
</comment>
<comment type="similarity">
    <text evidence="2">Belongs to the CUSTOS family.</text>
</comment>
<evidence type="ECO:0000256" key="5">
    <source>
        <dbReference type="ARBA" id="ARBA00022687"/>
    </source>
</evidence>
<dbReference type="PANTHER" id="PTHR14482:SF0">
    <property type="entry name" value="PROTEIN CUSTOS"/>
    <property type="match status" value="1"/>
</dbReference>
<dbReference type="Pfam" id="PF23999">
    <property type="entry name" value="CUSTOS"/>
    <property type="match status" value="1"/>
</dbReference>
<reference evidence="8 9" key="1">
    <citation type="journal article" date="2017" name="Nat. Ecol. Evol.">
        <title>Scallop genome provides insights into evolution of bilaterian karyotype and development.</title>
        <authorList>
            <person name="Wang S."/>
            <person name="Zhang J."/>
            <person name="Jiao W."/>
            <person name="Li J."/>
            <person name="Xun X."/>
            <person name="Sun Y."/>
            <person name="Guo X."/>
            <person name="Huan P."/>
            <person name="Dong B."/>
            <person name="Zhang L."/>
            <person name="Hu X."/>
            <person name="Sun X."/>
            <person name="Wang J."/>
            <person name="Zhao C."/>
            <person name="Wang Y."/>
            <person name="Wang D."/>
            <person name="Huang X."/>
            <person name="Wang R."/>
            <person name="Lv J."/>
            <person name="Li Y."/>
            <person name="Zhang Z."/>
            <person name="Liu B."/>
            <person name="Lu W."/>
            <person name="Hui Y."/>
            <person name="Liang J."/>
            <person name="Zhou Z."/>
            <person name="Hou R."/>
            <person name="Li X."/>
            <person name="Liu Y."/>
            <person name="Li H."/>
            <person name="Ning X."/>
            <person name="Lin Y."/>
            <person name="Zhao L."/>
            <person name="Xing Q."/>
            <person name="Dou J."/>
            <person name="Li Y."/>
            <person name="Mao J."/>
            <person name="Guo H."/>
            <person name="Dou H."/>
            <person name="Li T."/>
            <person name="Mu C."/>
            <person name="Jiang W."/>
            <person name="Fu Q."/>
            <person name="Fu X."/>
            <person name="Miao Y."/>
            <person name="Liu J."/>
            <person name="Yu Q."/>
            <person name="Li R."/>
            <person name="Liao H."/>
            <person name="Li X."/>
            <person name="Kong Y."/>
            <person name="Jiang Z."/>
            <person name="Chourrout D."/>
            <person name="Li R."/>
            <person name="Bao Z."/>
        </authorList>
    </citation>
    <scope>NUCLEOTIDE SEQUENCE [LARGE SCALE GENOMIC DNA]</scope>
    <source>
        <strain evidence="8 9">PY_sf001</strain>
    </source>
</reference>
<comment type="caution">
    <text evidence="8">The sequence shown here is derived from an EMBL/GenBank/DDBJ whole genome shotgun (WGS) entry which is preliminary data.</text>
</comment>
<dbReference type="Proteomes" id="UP000242188">
    <property type="component" value="Unassembled WGS sequence"/>
</dbReference>
<accession>A0A210QTS9</accession>
<proteinExistence type="inferred from homology"/>
<dbReference type="OrthoDB" id="10053459at2759"/>
<evidence type="ECO:0000256" key="4">
    <source>
        <dbReference type="ARBA" id="ARBA00022473"/>
    </source>
</evidence>
<evidence type="ECO:0000256" key="1">
    <source>
        <dbReference type="ARBA" id="ARBA00004259"/>
    </source>
</evidence>
<dbReference type="PANTHER" id="PTHR14482">
    <property type="entry name" value="CHROMOSOME 12 ORF 43 HOMOLOG"/>
    <property type="match status" value="1"/>
</dbReference>
<keyword evidence="4" id="KW-0217">Developmental protein</keyword>
<dbReference type="GO" id="GO:0016055">
    <property type="term" value="P:Wnt signaling pathway"/>
    <property type="evidence" value="ECO:0007669"/>
    <property type="project" value="UniProtKB-KW"/>
</dbReference>
<evidence type="ECO:0000313" key="8">
    <source>
        <dbReference type="EMBL" id="OWF52151.1"/>
    </source>
</evidence>
<evidence type="ECO:0000313" key="9">
    <source>
        <dbReference type="Proteomes" id="UP000242188"/>
    </source>
</evidence>
<protein>
    <recommendedName>
        <fullName evidence="3">Protein CUSTOS</fullName>
    </recommendedName>
</protein>
<dbReference type="EMBL" id="NEDP02001925">
    <property type="protein sequence ID" value="OWF52151.1"/>
    <property type="molecule type" value="Genomic_DNA"/>
</dbReference>
<keyword evidence="9" id="KW-1185">Reference proteome</keyword>
<evidence type="ECO:0000256" key="2">
    <source>
        <dbReference type="ARBA" id="ARBA00008632"/>
    </source>
</evidence>
<dbReference type="InterPro" id="IPR026694">
    <property type="entry name" value="CUSTOS"/>
</dbReference>
<organism evidence="8 9">
    <name type="scientific">Mizuhopecten yessoensis</name>
    <name type="common">Japanese scallop</name>
    <name type="synonym">Patinopecten yessoensis</name>
    <dbReference type="NCBI Taxonomy" id="6573"/>
    <lineage>
        <taxon>Eukaryota</taxon>
        <taxon>Metazoa</taxon>
        <taxon>Spiralia</taxon>
        <taxon>Lophotrochozoa</taxon>
        <taxon>Mollusca</taxon>
        <taxon>Bivalvia</taxon>
        <taxon>Autobranchia</taxon>
        <taxon>Pteriomorphia</taxon>
        <taxon>Pectinida</taxon>
        <taxon>Pectinoidea</taxon>
        <taxon>Pectinidae</taxon>
        <taxon>Mizuhopecten</taxon>
    </lineage>
</organism>
<evidence type="ECO:0000256" key="6">
    <source>
        <dbReference type="ARBA" id="ARBA00023242"/>
    </source>
</evidence>
<dbReference type="AlphaFoldDB" id="A0A210QTS9"/>
<keyword evidence="6" id="KW-0539">Nucleus</keyword>
<sequence>MASDSDSDSSIEDETQRQRLLDAAIDIKTIVKSAEPKVGPIEIQPAVSRNRSIPNIPSKRPSQTIEHDRNDLNTTPEFKAFVAKKLSQMLDQEVEEEEIENGNLNAAGYEDTASLFTTSMLPTENIYTTV</sequence>